<dbReference type="VEuPathDB" id="FungiDB:BO71DRAFT_474570"/>
<evidence type="ECO:0000256" key="1">
    <source>
        <dbReference type="ARBA" id="ARBA00000707"/>
    </source>
</evidence>
<dbReference type="STRING" id="1448320.A0A319DCE0"/>
<evidence type="ECO:0000256" key="6">
    <source>
        <dbReference type="ARBA" id="ARBA00022807"/>
    </source>
</evidence>
<dbReference type="EMBL" id="KZ825860">
    <property type="protein sequence ID" value="PYH95065.1"/>
    <property type="molecule type" value="Genomic_DNA"/>
</dbReference>
<dbReference type="PANTHER" id="PTHR13367:SF33">
    <property type="entry name" value="P-LOOP CONTAINING NUCLEOSIDE TRIPHOSPHATE HYDROLASE PROTEIN"/>
    <property type="match status" value="1"/>
</dbReference>
<reference evidence="8 9" key="1">
    <citation type="submission" date="2018-02" db="EMBL/GenBank/DDBJ databases">
        <title>The genomes of Aspergillus section Nigri reveals drivers in fungal speciation.</title>
        <authorList>
            <consortium name="DOE Joint Genome Institute"/>
            <person name="Vesth T.C."/>
            <person name="Nybo J."/>
            <person name="Theobald S."/>
            <person name="Brandl J."/>
            <person name="Frisvad J.C."/>
            <person name="Nielsen K.F."/>
            <person name="Lyhne E.K."/>
            <person name="Kogle M.E."/>
            <person name="Kuo A."/>
            <person name="Riley R."/>
            <person name="Clum A."/>
            <person name="Nolan M."/>
            <person name="Lipzen A."/>
            <person name="Salamov A."/>
            <person name="Henrissat B."/>
            <person name="Wiebenga A."/>
            <person name="De vries R.P."/>
            <person name="Grigoriev I.V."/>
            <person name="Mortensen U.H."/>
            <person name="Andersen M.R."/>
            <person name="Baker S.E."/>
        </authorList>
    </citation>
    <scope>NUCLEOTIDE SEQUENCE [LARGE SCALE GENOMIC DNA]</scope>
    <source>
        <strain evidence="8 9">CBS 707.79</strain>
    </source>
</reference>
<feature type="domain" description="Helicase ATP-binding" evidence="7">
    <location>
        <begin position="93"/>
        <end position="255"/>
    </location>
</feature>
<evidence type="ECO:0000256" key="3">
    <source>
        <dbReference type="ARBA" id="ARBA00022670"/>
    </source>
</evidence>
<dbReference type="OrthoDB" id="3182339at2759"/>
<dbReference type="GO" id="GO:0006508">
    <property type="term" value="P:proteolysis"/>
    <property type="evidence" value="ECO:0007669"/>
    <property type="project" value="UniProtKB-KW"/>
</dbReference>
<dbReference type="InterPro" id="IPR027417">
    <property type="entry name" value="P-loop_NTPase"/>
</dbReference>
<comment type="catalytic activity">
    <reaction evidence="1">
        <text>Thiol-dependent hydrolysis of ester, thioester, amide, peptide and isopeptide bonds formed by the C-terminal Gly of ubiquitin (a 76-residue protein attached to proteins as an intracellular targeting signal).</text>
        <dbReference type="EC" id="3.4.19.12"/>
    </reaction>
</comment>
<dbReference type="InterPro" id="IPR022099">
    <property type="entry name" value="DUF3638"/>
</dbReference>
<dbReference type="InterPro" id="IPR051346">
    <property type="entry name" value="OTU_Deubiquitinase"/>
</dbReference>
<keyword evidence="6" id="KW-0788">Thiol protease</keyword>
<evidence type="ECO:0000256" key="4">
    <source>
        <dbReference type="ARBA" id="ARBA00022786"/>
    </source>
</evidence>
<dbReference type="InterPro" id="IPR014001">
    <property type="entry name" value="Helicase_ATP-bd"/>
</dbReference>
<keyword evidence="3" id="KW-0645">Protease</keyword>
<keyword evidence="5" id="KW-0378">Hydrolase</keyword>
<evidence type="ECO:0000256" key="2">
    <source>
        <dbReference type="ARBA" id="ARBA00012759"/>
    </source>
</evidence>
<dbReference type="Proteomes" id="UP000247810">
    <property type="component" value="Unassembled WGS sequence"/>
</dbReference>
<accession>A0A319DCE0</accession>
<proteinExistence type="predicted"/>
<dbReference type="PROSITE" id="PS51192">
    <property type="entry name" value="HELICASE_ATP_BIND_1"/>
    <property type="match status" value="1"/>
</dbReference>
<evidence type="ECO:0000256" key="5">
    <source>
        <dbReference type="ARBA" id="ARBA00022801"/>
    </source>
</evidence>
<organism evidence="8 9">
    <name type="scientific">Aspergillus ellipticus CBS 707.79</name>
    <dbReference type="NCBI Taxonomy" id="1448320"/>
    <lineage>
        <taxon>Eukaryota</taxon>
        <taxon>Fungi</taxon>
        <taxon>Dikarya</taxon>
        <taxon>Ascomycota</taxon>
        <taxon>Pezizomycotina</taxon>
        <taxon>Eurotiomycetes</taxon>
        <taxon>Eurotiomycetidae</taxon>
        <taxon>Eurotiales</taxon>
        <taxon>Aspergillaceae</taxon>
        <taxon>Aspergillus</taxon>
        <taxon>Aspergillus subgen. Circumdati</taxon>
    </lineage>
</organism>
<dbReference type="Pfam" id="PF12340">
    <property type="entry name" value="DUF3638"/>
    <property type="match status" value="1"/>
</dbReference>
<dbReference type="Gene3D" id="3.40.50.300">
    <property type="entry name" value="P-loop containing nucleotide triphosphate hydrolases"/>
    <property type="match status" value="1"/>
</dbReference>
<dbReference type="EC" id="3.4.19.12" evidence="2"/>
<dbReference type="AlphaFoldDB" id="A0A319DCE0"/>
<evidence type="ECO:0000313" key="9">
    <source>
        <dbReference type="Proteomes" id="UP000247810"/>
    </source>
</evidence>
<sequence>MILLQSLRSTSKISFGKDMKEATLDHALSITQLQRHRRIDDACRKQDEHRLAEEQQNPGHTNWKPEEHTDWLLFEIDADIIIRDDQINVARATISPAFGLNCVLQMNMGQGKTSVIMPILASAIADGKGIARLVVPRALLLQTAQILQARLGGLVGREVSHVPFSRKTPIGIMLTQPDHVLSSRLSGLQVTSDNHMESAQVMIPMQTWLDQFSRDVVDECDFALAVKTQLIYPSGTQLAVDGHPHRWTVPQILLGVLETYMKEMRLSDPLSFDLRLVEDICNGKLPLLPWVSQNRIESVRSYLLEFNIPEGTAESAYTVFPDQSPARQTLCILRGLLVHGILFLCLKKRWNVQYGLHPGRDTIAVPFHAKGIPSEQAEWGHPDVAIVLTCLAFYYKGLTETWNHLRFEQVVINDYLNDFVFPVHAKQFKSKLQASGLDIPSFSQGTRRPHSLTTGFSGTNDNKRMLPLTIRQGDLPALSHTNAEVLAYLLEPRNREYTVAEGFMGKRLSETEFLCRLKESKIRILIDAGAHILEFDNRGLARQWLTIDYEAAAAVYFNAVNKSSVIYRNGTEVPLLASPFAEDLSGCLVYLDEAHTRGTDLKFPMKARGALTLSLGQTNDHTVQAAMRLRQLGHSQSIMFVGSPEVHQSIKDHSGKCFVDRFESHDVVRWLLEQTCRANEELRPLYLAQGFDFCSRQDANSLLQPEQQTLEQLYHPSNAETVRHRSSCGNGQVHKFWTGRSPSRLRRCDRRQAQMPQHFPAHKFPGRGAELLHFSKTGSIRTHGWYEPMFNAIRRTRTGMTRNVPARNTNVLVSTEFTRTIKIGNKQSWRDDFLRPINWILRSPTAGKAVVIIPEEAERLSPILRDVNPPRTYLIVYSAPISKQMLHFNTFRYYTVPELKTDLPPLVKLELGILAGRLYFSFDECQPIVRYLDPHAFLHSDNDEASKKAASSNLLSRRFLEEWFSLMIKGGSFTYTPMGYVCRGTAS</sequence>
<evidence type="ECO:0000259" key="7">
    <source>
        <dbReference type="PROSITE" id="PS51192"/>
    </source>
</evidence>
<name>A0A319DCE0_9EURO</name>
<protein>
    <recommendedName>
        <fullName evidence="2">ubiquitinyl hydrolase 1</fullName>
        <ecNumber evidence="2">3.4.19.12</ecNumber>
    </recommendedName>
</protein>
<dbReference type="GO" id="GO:0004843">
    <property type="term" value="F:cysteine-type deubiquitinase activity"/>
    <property type="evidence" value="ECO:0007669"/>
    <property type="project" value="UniProtKB-EC"/>
</dbReference>
<dbReference type="InterPro" id="IPR022105">
    <property type="entry name" value="DUF3645"/>
</dbReference>
<gene>
    <name evidence="8" type="ORF">BO71DRAFT_474570</name>
</gene>
<dbReference type="PANTHER" id="PTHR13367">
    <property type="entry name" value="UBIQUITIN THIOESTERASE"/>
    <property type="match status" value="1"/>
</dbReference>
<dbReference type="SUPFAM" id="SSF52540">
    <property type="entry name" value="P-loop containing nucleoside triphosphate hydrolases"/>
    <property type="match status" value="1"/>
</dbReference>
<dbReference type="Pfam" id="PF12359">
    <property type="entry name" value="DUF3645"/>
    <property type="match status" value="1"/>
</dbReference>
<keyword evidence="4" id="KW-0833">Ubl conjugation pathway</keyword>
<keyword evidence="9" id="KW-1185">Reference proteome</keyword>
<evidence type="ECO:0000313" key="8">
    <source>
        <dbReference type="EMBL" id="PYH95065.1"/>
    </source>
</evidence>